<proteinExistence type="predicted"/>
<keyword evidence="3" id="KW-1185">Reference proteome</keyword>
<evidence type="ECO:0000256" key="1">
    <source>
        <dbReference type="SAM" id="MobiDB-lite"/>
    </source>
</evidence>
<feature type="compositionally biased region" description="Low complexity" evidence="1">
    <location>
        <begin position="188"/>
        <end position="203"/>
    </location>
</feature>
<accession>A0ABQ9G5D3</accession>
<dbReference type="Proteomes" id="UP001159363">
    <property type="component" value="Chromosome 14"/>
</dbReference>
<gene>
    <name evidence="2" type="ORF">PR048_031056</name>
</gene>
<sequence length="427" mass="47795">MYIKWGRSGQVARAIQIRAAMAKWGRSGLVGHEGVRCSACGWPFSLPQASQVLSREFQTHAILDKRFRTFLPLQPLPYPRWLDCSPPTIANRDRFPAGLLPDFNKWESCRTTSMVGEVFSGFSPPLHSGTAQYSPRFTLIGSQISMIKEPFIPLRSLTQAPTNSPNDPRNAQLQRVITKPPLLSPRQSLSTSPCGNSSSTSLPPDICTDSPRGGHQSALYKDCASYTTRLPLKRTGFDSRWGRSWISVCGNRAQTMFVGRRVFSGIFRFPHSCVREQLHTQLASPSSAPKTSMLRAAQISAFTYNFTLLRRRRINKEIRPIAKLNLHMVEGHIVHCLARSTFDTGIPIGLCCSDVKSRYKISRLVGDSLSTRAVSAQQTHPRAHTTGVVFFRCRVVKEESWIAVSERNCKDNNNCEPGLHEPRRPVC</sequence>
<reference evidence="2 3" key="1">
    <citation type="submission" date="2023-02" db="EMBL/GenBank/DDBJ databases">
        <title>LHISI_Scaffold_Assembly.</title>
        <authorList>
            <person name="Stuart O.P."/>
            <person name="Cleave R."/>
            <person name="Magrath M.J.L."/>
            <person name="Mikheyev A.S."/>
        </authorList>
    </citation>
    <scope>NUCLEOTIDE SEQUENCE [LARGE SCALE GENOMIC DNA]</scope>
    <source>
        <strain evidence="2">Daus_M_001</strain>
        <tissue evidence="2">Leg muscle</tissue>
    </source>
</reference>
<organism evidence="2 3">
    <name type="scientific">Dryococelus australis</name>
    <dbReference type="NCBI Taxonomy" id="614101"/>
    <lineage>
        <taxon>Eukaryota</taxon>
        <taxon>Metazoa</taxon>
        <taxon>Ecdysozoa</taxon>
        <taxon>Arthropoda</taxon>
        <taxon>Hexapoda</taxon>
        <taxon>Insecta</taxon>
        <taxon>Pterygota</taxon>
        <taxon>Neoptera</taxon>
        <taxon>Polyneoptera</taxon>
        <taxon>Phasmatodea</taxon>
        <taxon>Verophasmatodea</taxon>
        <taxon>Anareolatae</taxon>
        <taxon>Phasmatidae</taxon>
        <taxon>Eurycanthinae</taxon>
        <taxon>Dryococelus</taxon>
    </lineage>
</organism>
<evidence type="ECO:0000313" key="2">
    <source>
        <dbReference type="EMBL" id="KAJ8867257.1"/>
    </source>
</evidence>
<feature type="region of interest" description="Disordered" evidence="1">
    <location>
        <begin position="182"/>
        <end position="213"/>
    </location>
</feature>
<name>A0ABQ9G5D3_9NEOP</name>
<comment type="caution">
    <text evidence="2">The sequence shown here is derived from an EMBL/GenBank/DDBJ whole genome shotgun (WGS) entry which is preliminary data.</text>
</comment>
<dbReference type="EMBL" id="JARBHB010000015">
    <property type="protein sequence ID" value="KAJ8867257.1"/>
    <property type="molecule type" value="Genomic_DNA"/>
</dbReference>
<protein>
    <submittedName>
        <fullName evidence="2">Uncharacterized protein</fullName>
    </submittedName>
</protein>
<evidence type="ECO:0000313" key="3">
    <source>
        <dbReference type="Proteomes" id="UP001159363"/>
    </source>
</evidence>